<evidence type="ECO:0000256" key="11">
    <source>
        <dbReference type="SAM" id="Phobius"/>
    </source>
</evidence>
<evidence type="ECO:0000259" key="13">
    <source>
        <dbReference type="Pfam" id="PF02931"/>
    </source>
</evidence>
<keyword evidence="8" id="KW-0406">Ion transport</keyword>
<keyword evidence="5 11" id="KW-0812">Transmembrane</keyword>
<dbReference type="InterPro" id="IPR038050">
    <property type="entry name" value="Neuro_actylchol_rec"/>
</dbReference>
<dbReference type="AlphaFoldDB" id="A0AAV4MSP4"/>
<dbReference type="SUPFAM" id="SSF63712">
    <property type="entry name" value="Nicotinic receptor ligand binding domain-like"/>
    <property type="match status" value="1"/>
</dbReference>
<dbReference type="InterPro" id="IPR006201">
    <property type="entry name" value="Neur_channel"/>
</dbReference>
<dbReference type="InterPro" id="IPR006029">
    <property type="entry name" value="Neurotrans-gated_channel_TM"/>
</dbReference>
<sequence length="366" mass="42172">MLFILKTTVFIYIALFRCIQLSLVSSSHVECEDEDCLNLIPKGYKKHSAPPGINGQPLNVTFAINIIDIDEINTETMDFRIHGYVYSTWIDNRLLINDTEIINFKCSRYMWVPDMVFETAKSTKQFGNKFFYIDKDKSIIASERYAFKTGCLMHFENYPFDTQLCMFSIALMSSNDNEVHPQWDKENANEPISFSKKIEPLQFHLGKPRTYTTKAEYDGANFTYLYMSMSLKRRLTGSVVNIYAPSTLIVAVSWVTFWIRAEAAPARVALIVTSLLTLCTQSSIKQAVYDAREEKNTKKINTWIEDLIPEKGENSGKQQENRACSHCSLASNAADIDVLCRKLFPLLFLIFSVVYWVYYLSIYEQK</sequence>
<evidence type="ECO:0000256" key="3">
    <source>
        <dbReference type="ARBA" id="ARBA00022448"/>
    </source>
</evidence>
<proteinExistence type="predicted"/>
<evidence type="ECO:0000256" key="7">
    <source>
        <dbReference type="ARBA" id="ARBA00022989"/>
    </source>
</evidence>
<feature type="domain" description="Neurotransmitter-gated ion-channel transmembrane" evidence="14">
    <location>
        <begin position="242"/>
        <end position="283"/>
    </location>
</feature>
<evidence type="ECO:0000256" key="1">
    <source>
        <dbReference type="ARBA" id="ARBA00004141"/>
    </source>
</evidence>
<keyword evidence="15" id="KW-0675">Receptor</keyword>
<dbReference type="GO" id="GO:0005886">
    <property type="term" value="C:plasma membrane"/>
    <property type="evidence" value="ECO:0007669"/>
    <property type="project" value="UniProtKB-SubCell"/>
</dbReference>
<feature type="signal peptide" evidence="12">
    <location>
        <begin position="1"/>
        <end position="26"/>
    </location>
</feature>
<dbReference type="EMBL" id="BPLQ01000746">
    <property type="protein sequence ID" value="GIX74441.1"/>
    <property type="molecule type" value="Genomic_DNA"/>
</dbReference>
<evidence type="ECO:0000256" key="12">
    <source>
        <dbReference type="SAM" id="SignalP"/>
    </source>
</evidence>
<dbReference type="InterPro" id="IPR006028">
    <property type="entry name" value="GABAA/Glycine_rcpt"/>
</dbReference>
<evidence type="ECO:0000259" key="14">
    <source>
        <dbReference type="Pfam" id="PF02932"/>
    </source>
</evidence>
<dbReference type="InterPro" id="IPR036734">
    <property type="entry name" value="Neur_chan_lig-bd_sf"/>
</dbReference>
<organism evidence="15 16">
    <name type="scientific">Caerostris darwini</name>
    <dbReference type="NCBI Taxonomy" id="1538125"/>
    <lineage>
        <taxon>Eukaryota</taxon>
        <taxon>Metazoa</taxon>
        <taxon>Ecdysozoa</taxon>
        <taxon>Arthropoda</taxon>
        <taxon>Chelicerata</taxon>
        <taxon>Arachnida</taxon>
        <taxon>Araneae</taxon>
        <taxon>Araneomorphae</taxon>
        <taxon>Entelegynae</taxon>
        <taxon>Araneoidea</taxon>
        <taxon>Araneidae</taxon>
        <taxon>Caerostris</taxon>
    </lineage>
</organism>
<dbReference type="PANTHER" id="PTHR18945">
    <property type="entry name" value="NEUROTRANSMITTER GATED ION CHANNEL"/>
    <property type="match status" value="1"/>
</dbReference>
<feature type="chain" id="PRO_5043988554" evidence="12">
    <location>
        <begin position="27"/>
        <end position="366"/>
    </location>
</feature>
<keyword evidence="6 12" id="KW-0732">Signal</keyword>
<evidence type="ECO:0000256" key="10">
    <source>
        <dbReference type="ARBA" id="ARBA00023303"/>
    </source>
</evidence>
<dbReference type="GO" id="GO:0005254">
    <property type="term" value="F:chloride channel activity"/>
    <property type="evidence" value="ECO:0007669"/>
    <property type="project" value="UniProtKB-ARBA"/>
</dbReference>
<comment type="caution">
    <text evidence="15">The sequence shown here is derived from an EMBL/GenBank/DDBJ whole genome shotgun (WGS) entry which is preliminary data.</text>
</comment>
<feature type="domain" description="Neurotransmitter-gated ion-channel ligand-binding" evidence="13">
    <location>
        <begin position="37"/>
        <end position="234"/>
    </location>
</feature>
<evidence type="ECO:0000313" key="16">
    <source>
        <dbReference type="Proteomes" id="UP001054837"/>
    </source>
</evidence>
<dbReference type="GO" id="GO:0099095">
    <property type="term" value="F:ligand-gated monoatomic anion channel activity"/>
    <property type="evidence" value="ECO:0007669"/>
    <property type="project" value="UniProtKB-ARBA"/>
</dbReference>
<keyword evidence="4" id="KW-1003">Cell membrane</keyword>
<dbReference type="Pfam" id="PF02932">
    <property type="entry name" value="Neur_chan_memb"/>
    <property type="match status" value="1"/>
</dbReference>
<keyword evidence="16" id="KW-1185">Reference proteome</keyword>
<dbReference type="GO" id="GO:0004888">
    <property type="term" value="F:transmembrane signaling receptor activity"/>
    <property type="evidence" value="ECO:0007669"/>
    <property type="project" value="InterPro"/>
</dbReference>
<dbReference type="PRINTS" id="PR00253">
    <property type="entry name" value="GABAARECEPTR"/>
</dbReference>
<gene>
    <name evidence="15" type="primary">GLRA2</name>
    <name evidence="15" type="ORF">CDAR_235261</name>
</gene>
<evidence type="ECO:0000256" key="5">
    <source>
        <dbReference type="ARBA" id="ARBA00022692"/>
    </source>
</evidence>
<evidence type="ECO:0000256" key="6">
    <source>
        <dbReference type="ARBA" id="ARBA00022729"/>
    </source>
</evidence>
<dbReference type="SUPFAM" id="SSF90112">
    <property type="entry name" value="Neurotransmitter-gated ion-channel transmembrane pore"/>
    <property type="match status" value="2"/>
</dbReference>
<dbReference type="InterPro" id="IPR006202">
    <property type="entry name" value="Neur_chan_lig-bd"/>
</dbReference>
<evidence type="ECO:0000256" key="9">
    <source>
        <dbReference type="ARBA" id="ARBA00023136"/>
    </source>
</evidence>
<dbReference type="InterPro" id="IPR036719">
    <property type="entry name" value="Neuro-gated_channel_TM_sf"/>
</dbReference>
<dbReference type="Gene3D" id="1.20.58.390">
    <property type="entry name" value="Neurotransmitter-gated ion-channel transmembrane domain"/>
    <property type="match status" value="1"/>
</dbReference>
<evidence type="ECO:0000256" key="4">
    <source>
        <dbReference type="ARBA" id="ARBA00022475"/>
    </source>
</evidence>
<dbReference type="InterPro" id="IPR018000">
    <property type="entry name" value="Neurotransmitter_ion_chnl_CS"/>
</dbReference>
<dbReference type="Gene3D" id="2.70.170.10">
    <property type="entry name" value="Neurotransmitter-gated ion-channel ligand-binding domain"/>
    <property type="match status" value="1"/>
</dbReference>
<accession>A0AAV4MSP4</accession>
<name>A0AAV4MSP4_9ARAC</name>
<keyword evidence="7 11" id="KW-1133">Transmembrane helix</keyword>
<feature type="transmembrane region" description="Helical" evidence="11">
    <location>
        <begin position="343"/>
        <end position="362"/>
    </location>
</feature>
<protein>
    <submittedName>
        <fullName evidence="15">Glycine receptor subunit alpha-2</fullName>
    </submittedName>
</protein>
<dbReference type="GO" id="GO:0005230">
    <property type="term" value="F:extracellular ligand-gated monoatomic ion channel activity"/>
    <property type="evidence" value="ECO:0007669"/>
    <property type="project" value="InterPro"/>
</dbReference>
<dbReference type="Pfam" id="PF02931">
    <property type="entry name" value="Neur_chan_LBD"/>
    <property type="match status" value="1"/>
</dbReference>
<dbReference type="Proteomes" id="UP001054837">
    <property type="component" value="Unassembled WGS sequence"/>
</dbReference>
<keyword evidence="10" id="KW-0407">Ion channel</keyword>
<comment type="subcellular location">
    <subcellularLocation>
        <location evidence="2">Cell membrane</location>
    </subcellularLocation>
    <subcellularLocation>
        <location evidence="1">Membrane</location>
        <topology evidence="1">Multi-pass membrane protein</topology>
    </subcellularLocation>
</comment>
<evidence type="ECO:0000256" key="8">
    <source>
        <dbReference type="ARBA" id="ARBA00023065"/>
    </source>
</evidence>
<evidence type="ECO:0000256" key="2">
    <source>
        <dbReference type="ARBA" id="ARBA00004236"/>
    </source>
</evidence>
<keyword evidence="3" id="KW-0813">Transport</keyword>
<reference evidence="15 16" key="1">
    <citation type="submission" date="2021-06" db="EMBL/GenBank/DDBJ databases">
        <title>Caerostris darwini draft genome.</title>
        <authorList>
            <person name="Kono N."/>
            <person name="Arakawa K."/>
        </authorList>
    </citation>
    <scope>NUCLEOTIDE SEQUENCE [LARGE SCALE GENOMIC DNA]</scope>
</reference>
<keyword evidence="9 11" id="KW-0472">Membrane</keyword>
<evidence type="ECO:0000313" key="15">
    <source>
        <dbReference type="EMBL" id="GIX74441.1"/>
    </source>
</evidence>
<dbReference type="PROSITE" id="PS00236">
    <property type="entry name" value="NEUROTR_ION_CHANNEL"/>
    <property type="match status" value="1"/>
</dbReference>